<dbReference type="OrthoDB" id="163276at2"/>
<dbReference type="EMBL" id="LYXE01000024">
    <property type="protein sequence ID" value="PDW00844.1"/>
    <property type="molecule type" value="Genomic_DNA"/>
</dbReference>
<organism evidence="2 3">
    <name type="scientific">Candidatus Chloroploca asiatica</name>
    <dbReference type="NCBI Taxonomy" id="1506545"/>
    <lineage>
        <taxon>Bacteria</taxon>
        <taxon>Bacillati</taxon>
        <taxon>Chloroflexota</taxon>
        <taxon>Chloroflexia</taxon>
        <taxon>Chloroflexales</taxon>
        <taxon>Chloroflexineae</taxon>
        <taxon>Oscillochloridaceae</taxon>
        <taxon>Candidatus Chloroploca</taxon>
    </lineage>
</organism>
<evidence type="ECO:0000313" key="3">
    <source>
        <dbReference type="Proteomes" id="UP000220922"/>
    </source>
</evidence>
<dbReference type="Proteomes" id="UP000220922">
    <property type="component" value="Unassembled WGS sequence"/>
</dbReference>
<evidence type="ECO:0000313" key="2">
    <source>
        <dbReference type="EMBL" id="PDW00844.1"/>
    </source>
</evidence>
<feature type="transmembrane region" description="Helical" evidence="1">
    <location>
        <begin position="99"/>
        <end position="123"/>
    </location>
</feature>
<reference evidence="2 3" key="1">
    <citation type="submission" date="2016-05" db="EMBL/GenBank/DDBJ databases">
        <authorList>
            <person name="Lavstsen T."/>
            <person name="Jespersen J.S."/>
        </authorList>
    </citation>
    <scope>NUCLEOTIDE SEQUENCE [LARGE SCALE GENOMIC DNA]</scope>
    <source>
        <strain evidence="2 3">B7-9</strain>
    </source>
</reference>
<keyword evidence="1" id="KW-0472">Membrane</keyword>
<gene>
    <name evidence="2" type="ORF">A9Q02_08225</name>
</gene>
<dbReference type="AlphaFoldDB" id="A0A2H3KQV4"/>
<keyword evidence="1" id="KW-1133">Transmembrane helix</keyword>
<proteinExistence type="predicted"/>
<keyword evidence="3" id="KW-1185">Reference proteome</keyword>
<feature type="transmembrane region" description="Helical" evidence="1">
    <location>
        <begin position="74"/>
        <end position="92"/>
    </location>
</feature>
<feature type="transmembrane region" description="Helical" evidence="1">
    <location>
        <begin position="183"/>
        <end position="203"/>
    </location>
</feature>
<dbReference type="RefSeq" id="WP_097650668.1">
    <property type="nucleotide sequence ID" value="NZ_LYXE01000024.1"/>
</dbReference>
<name>A0A2H3KQV4_9CHLR</name>
<sequence length="220" mass="23712">MSGDAVVTLISGLIAVSLTLLVFSRLLGDNPAFRMVQYLFVGLSLGYAFVVVYHQILRPNALVILSELNNPSGLMLRLVPWFLALLLLPRLFGRQKLSWLANIPLAILFGVGTALAVGGAIVGTLVPQVLDSIRPTGSDPGQVLGAILLVLGVVVTLSYFYFTLAPTTRSGQLVRGSAQLGRWFLIVAFGFFLAGGLLTYLTALNERLEFIVTWLRAPLG</sequence>
<comment type="caution">
    <text evidence="2">The sequence shown here is derived from an EMBL/GenBank/DDBJ whole genome shotgun (WGS) entry which is preliminary data.</text>
</comment>
<feature type="transmembrane region" description="Helical" evidence="1">
    <location>
        <begin position="143"/>
        <end position="162"/>
    </location>
</feature>
<evidence type="ECO:0000256" key="1">
    <source>
        <dbReference type="SAM" id="Phobius"/>
    </source>
</evidence>
<protein>
    <submittedName>
        <fullName evidence="2">Uncharacterized protein</fullName>
    </submittedName>
</protein>
<feature type="transmembrane region" description="Helical" evidence="1">
    <location>
        <begin position="6"/>
        <end position="23"/>
    </location>
</feature>
<feature type="transmembrane region" description="Helical" evidence="1">
    <location>
        <begin position="35"/>
        <end position="54"/>
    </location>
</feature>
<keyword evidence="1" id="KW-0812">Transmembrane</keyword>
<accession>A0A2H3KQV4</accession>